<dbReference type="Gene3D" id="3.10.10.10">
    <property type="entry name" value="HIV Type 1 Reverse Transcriptase, subunit A, domain 1"/>
    <property type="match status" value="1"/>
</dbReference>
<accession>A0A9R1W1N3</accession>
<reference evidence="1 2" key="1">
    <citation type="journal article" date="2017" name="Nat. Commun.">
        <title>Genome assembly with in vitro proximity ligation data and whole-genome triplication in lettuce.</title>
        <authorList>
            <person name="Reyes-Chin-Wo S."/>
            <person name="Wang Z."/>
            <person name="Yang X."/>
            <person name="Kozik A."/>
            <person name="Arikit S."/>
            <person name="Song C."/>
            <person name="Xia L."/>
            <person name="Froenicke L."/>
            <person name="Lavelle D.O."/>
            <person name="Truco M.J."/>
            <person name="Xia R."/>
            <person name="Zhu S."/>
            <person name="Xu C."/>
            <person name="Xu H."/>
            <person name="Xu X."/>
            <person name="Cox K."/>
            <person name="Korf I."/>
            <person name="Meyers B.C."/>
            <person name="Michelmore R.W."/>
        </authorList>
    </citation>
    <scope>NUCLEOTIDE SEQUENCE [LARGE SCALE GENOMIC DNA]</scope>
    <source>
        <strain evidence="2">cv. Salinas</strain>
        <tissue evidence="1">Seedlings</tissue>
    </source>
</reference>
<protein>
    <submittedName>
        <fullName evidence="1">Uncharacterized protein</fullName>
    </submittedName>
</protein>
<evidence type="ECO:0000313" key="2">
    <source>
        <dbReference type="Proteomes" id="UP000235145"/>
    </source>
</evidence>
<keyword evidence="2" id="KW-1185">Reference proteome</keyword>
<sequence>MEEDYKTSREAQCRLNPPMMEEVKKEVMNLMDARMIYPISDSKWVRLVQFVPKKAGVTVVENKEGELVPTRFGTDGAFVSIIEN</sequence>
<organism evidence="1 2">
    <name type="scientific">Lactuca sativa</name>
    <name type="common">Garden lettuce</name>
    <dbReference type="NCBI Taxonomy" id="4236"/>
    <lineage>
        <taxon>Eukaryota</taxon>
        <taxon>Viridiplantae</taxon>
        <taxon>Streptophyta</taxon>
        <taxon>Embryophyta</taxon>
        <taxon>Tracheophyta</taxon>
        <taxon>Spermatophyta</taxon>
        <taxon>Magnoliopsida</taxon>
        <taxon>eudicotyledons</taxon>
        <taxon>Gunneridae</taxon>
        <taxon>Pentapetalae</taxon>
        <taxon>asterids</taxon>
        <taxon>campanulids</taxon>
        <taxon>Asterales</taxon>
        <taxon>Asteraceae</taxon>
        <taxon>Cichorioideae</taxon>
        <taxon>Cichorieae</taxon>
        <taxon>Lactucinae</taxon>
        <taxon>Lactuca</taxon>
    </lineage>
</organism>
<dbReference type="AlphaFoldDB" id="A0A9R1W1N3"/>
<name>A0A9R1W1N3_LACSA</name>
<dbReference type="InterPro" id="IPR043502">
    <property type="entry name" value="DNA/RNA_pol_sf"/>
</dbReference>
<dbReference type="Proteomes" id="UP000235145">
    <property type="component" value="Unassembled WGS sequence"/>
</dbReference>
<dbReference type="SUPFAM" id="SSF56672">
    <property type="entry name" value="DNA/RNA polymerases"/>
    <property type="match status" value="1"/>
</dbReference>
<proteinExistence type="predicted"/>
<comment type="caution">
    <text evidence="1">The sequence shown here is derived from an EMBL/GenBank/DDBJ whole genome shotgun (WGS) entry which is preliminary data.</text>
</comment>
<evidence type="ECO:0000313" key="1">
    <source>
        <dbReference type="EMBL" id="KAJ0215388.1"/>
    </source>
</evidence>
<dbReference type="EMBL" id="NBSK02000003">
    <property type="protein sequence ID" value="KAJ0215388.1"/>
    <property type="molecule type" value="Genomic_DNA"/>
</dbReference>
<gene>
    <name evidence="1" type="ORF">LSAT_V11C300153700</name>
</gene>